<keyword evidence="1" id="KW-0812">Transmembrane</keyword>
<sequence length="153" mass="17597">MSYLRLVLLSMCLATCYYSLTITAIGIAAADKIFWWFEWKDNFHFYHIAQNFIGIGLAALIPAYLVHSYESDKRWVSIGIVIFISMLLQGNINYAPWDPLGIVRFFKGTLYYGDIGSVGIFLEILFMPILWLLVFGKRTKYQTSPVHPAQKDI</sequence>
<protein>
    <submittedName>
        <fullName evidence="2">Uncharacterized protein</fullName>
    </submittedName>
</protein>
<feature type="transmembrane region" description="Helical" evidence="1">
    <location>
        <begin position="45"/>
        <end position="66"/>
    </location>
</feature>
<dbReference type="RefSeq" id="WP_126506144.1">
    <property type="nucleotide sequence ID" value="NZ_RXNV01000005.1"/>
</dbReference>
<dbReference type="AlphaFoldDB" id="A0A3S0IDY4"/>
<keyword evidence="1" id="KW-0472">Membrane</keyword>
<accession>A0A3S0IDY4</accession>
<evidence type="ECO:0000313" key="2">
    <source>
        <dbReference type="EMBL" id="RTR31592.1"/>
    </source>
</evidence>
<evidence type="ECO:0000313" key="3">
    <source>
        <dbReference type="Proteomes" id="UP000282060"/>
    </source>
</evidence>
<comment type="caution">
    <text evidence="2">The sequence shown here is derived from an EMBL/GenBank/DDBJ whole genome shotgun (WGS) entry which is preliminary data.</text>
</comment>
<evidence type="ECO:0000256" key="1">
    <source>
        <dbReference type="SAM" id="Phobius"/>
    </source>
</evidence>
<gene>
    <name evidence="2" type="ORF">EKG39_12805</name>
</gene>
<dbReference type="Proteomes" id="UP000282060">
    <property type="component" value="Unassembled WGS sequence"/>
</dbReference>
<keyword evidence="1" id="KW-1133">Transmembrane helix</keyword>
<dbReference type="EMBL" id="RXNV01000005">
    <property type="protein sequence ID" value="RTR31592.1"/>
    <property type="molecule type" value="Genomic_DNA"/>
</dbReference>
<keyword evidence="3" id="KW-1185">Reference proteome</keyword>
<feature type="transmembrane region" description="Helical" evidence="1">
    <location>
        <begin position="115"/>
        <end position="135"/>
    </location>
</feature>
<dbReference type="OrthoDB" id="6265242at2"/>
<reference evidence="2 3" key="1">
    <citation type="submission" date="2018-12" db="EMBL/GenBank/DDBJ databases">
        <authorList>
            <person name="Yu L."/>
        </authorList>
    </citation>
    <scope>NUCLEOTIDE SEQUENCE [LARGE SCALE GENOMIC DNA]</scope>
    <source>
        <strain evidence="2 3">HAW-EB5</strain>
    </source>
</reference>
<name>A0A3S0IDY4_9GAMM</name>
<organism evidence="2 3">
    <name type="scientific">Shewanella atlantica</name>
    <dbReference type="NCBI Taxonomy" id="271099"/>
    <lineage>
        <taxon>Bacteria</taxon>
        <taxon>Pseudomonadati</taxon>
        <taxon>Pseudomonadota</taxon>
        <taxon>Gammaproteobacteria</taxon>
        <taxon>Alteromonadales</taxon>
        <taxon>Shewanellaceae</taxon>
        <taxon>Shewanella</taxon>
    </lineage>
</organism>
<proteinExistence type="predicted"/>
<feature type="transmembrane region" description="Helical" evidence="1">
    <location>
        <begin position="75"/>
        <end position="95"/>
    </location>
</feature>